<dbReference type="EMBL" id="FSQZ01000001">
    <property type="protein sequence ID" value="SIN64618.1"/>
    <property type="molecule type" value="Genomic_DNA"/>
</dbReference>
<dbReference type="PROSITE" id="PS51722">
    <property type="entry name" value="G_TR_2"/>
    <property type="match status" value="1"/>
</dbReference>
<protein>
    <recommendedName>
        <fullName evidence="6 7">Elongation factor G</fullName>
        <shortName evidence="6">EF-G</shortName>
    </recommendedName>
</protein>
<dbReference type="InterPro" id="IPR005517">
    <property type="entry name" value="Transl_elong_EFG/EF2_IV"/>
</dbReference>
<dbReference type="SUPFAM" id="SSF52540">
    <property type="entry name" value="P-loop containing nucleoside triphosphate hydrolases"/>
    <property type="match status" value="1"/>
</dbReference>
<dbReference type="Gene3D" id="2.40.30.10">
    <property type="entry name" value="Translation factors"/>
    <property type="match status" value="1"/>
</dbReference>
<dbReference type="InterPro" id="IPR035647">
    <property type="entry name" value="EFG_III/V"/>
</dbReference>
<dbReference type="InterPro" id="IPR047872">
    <property type="entry name" value="EFG_IV"/>
</dbReference>
<dbReference type="PANTHER" id="PTHR43261">
    <property type="entry name" value="TRANSLATION ELONGATION FACTOR G-RELATED"/>
    <property type="match status" value="1"/>
</dbReference>
<evidence type="ECO:0000256" key="7">
    <source>
        <dbReference type="NCBIfam" id="TIGR00484"/>
    </source>
</evidence>
<keyword evidence="3 6" id="KW-0251">Elongation factor</keyword>
<dbReference type="RefSeq" id="WP_074199243.1">
    <property type="nucleotide sequence ID" value="NZ_FSQZ01000001.1"/>
</dbReference>
<dbReference type="InterPro" id="IPR053905">
    <property type="entry name" value="EF-G-like_DII"/>
</dbReference>
<dbReference type="CDD" id="cd16262">
    <property type="entry name" value="EFG_III"/>
    <property type="match status" value="1"/>
</dbReference>
<accession>A0ABY1JC01</accession>
<dbReference type="InterPro" id="IPR035649">
    <property type="entry name" value="EFG_V"/>
</dbReference>
<keyword evidence="2 6" id="KW-0547">Nucleotide-binding</keyword>
<dbReference type="InterPro" id="IPR031157">
    <property type="entry name" value="G_TR_CS"/>
</dbReference>
<dbReference type="CDD" id="cd04088">
    <property type="entry name" value="EFG_mtEFG_II"/>
    <property type="match status" value="1"/>
</dbReference>
<dbReference type="HAMAP" id="MF_00054_B">
    <property type="entry name" value="EF_G_EF_2_B"/>
    <property type="match status" value="1"/>
</dbReference>
<dbReference type="SUPFAM" id="SSF50447">
    <property type="entry name" value="Translation proteins"/>
    <property type="match status" value="1"/>
</dbReference>
<dbReference type="Pfam" id="PF00679">
    <property type="entry name" value="EFG_C"/>
    <property type="match status" value="1"/>
</dbReference>
<evidence type="ECO:0000256" key="4">
    <source>
        <dbReference type="ARBA" id="ARBA00022917"/>
    </source>
</evidence>
<dbReference type="CDD" id="cd01434">
    <property type="entry name" value="EFG_mtEFG1_IV"/>
    <property type="match status" value="1"/>
</dbReference>
<dbReference type="PRINTS" id="PR00315">
    <property type="entry name" value="ELONGATNFCT"/>
</dbReference>
<dbReference type="Pfam" id="PF00009">
    <property type="entry name" value="GTP_EFTU"/>
    <property type="match status" value="1"/>
</dbReference>
<feature type="domain" description="Tr-type G" evidence="8">
    <location>
        <begin position="9"/>
        <end position="283"/>
    </location>
</feature>
<dbReference type="NCBIfam" id="TIGR00231">
    <property type="entry name" value="small_GTP"/>
    <property type="match status" value="1"/>
</dbReference>
<reference evidence="9 10" key="1">
    <citation type="submission" date="2016-11" db="EMBL/GenBank/DDBJ databases">
        <authorList>
            <person name="Varghese N."/>
            <person name="Submissions S."/>
        </authorList>
    </citation>
    <scope>NUCLEOTIDE SEQUENCE [LARGE SCALE GENOMIC DNA]</scope>
    <source>
        <strain evidence="9 10">DSM 20664</strain>
    </source>
</reference>
<name>A0ABY1JC01_9BACT</name>
<evidence type="ECO:0000256" key="3">
    <source>
        <dbReference type="ARBA" id="ARBA00022768"/>
    </source>
</evidence>
<dbReference type="InterPro" id="IPR041095">
    <property type="entry name" value="EFG_II"/>
</dbReference>
<dbReference type="InterPro" id="IPR009022">
    <property type="entry name" value="EFG_III"/>
</dbReference>
<dbReference type="SMART" id="SM00838">
    <property type="entry name" value="EFG_C"/>
    <property type="match status" value="1"/>
</dbReference>
<dbReference type="InterPro" id="IPR000640">
    <property type="entry name" value="EFG_V-like"/>
</dbReference>
<dbReference type="InterPro" id="IPR027417">
    <property type="entry name" value="P-loop_NTPase"/>
</dbReference>
<dbReference type="Pfam" id="PF03764">
    <property type="entry name" value="EFG_IV"/>
    <property type="match status" value="1"/>
</dbReference>
<dbReference type="InterPro" id="IPR005225">
    <property type="entry name" value="Small_GTP-bd"/>
</dbReference>
<dbReference type="Gene3D" id="3.40.50.300">
    <property type="entry name" value="P-loop containing nucleotide triphosphate hydrolases"/>
    <property type="match status" value="1"/>
</dbReference>
<dbReference type="SUPFAM" id="SSF54980">
    <property type="entry name" value="EF-G C-terminal domain-like"/>
    <property type="match status" value="2"/>
</dbReference>
<dbReference type="SUPFAM" id="SSF54211">
    <property type="entry name" value="Ribosomal protein S5 domain 2-like"/>
    <property type="match status" value="1"/>
</dbReference>
<dbReference type="InterPro" id="IPR014721">
    <property type="entry name" value="Ribsml_uS5_D2-typ_fold_subgr"/>
</dbReference>
<evidence type="ECO:0000256" key="1">
    <source>
        <dbReference type="ARBA" id="ARBA00005870"/>
    </source>
</evidence>
<dbReference type="InterPro" id="IPR000795">
    <property type="entry name" value="T_Tr_GTP-bd_dom"/>
</dbReference>
<gene>
    <name evidence="6" type="primary">fusA</name>
    <name evidence="9" type="ORF">SAMN05444368_0638</name>
</gene>
<evidence type="ECO:0000256" key="6">
    <source>
        <dbReference type="HAMAP-Rule" id="MF_00054"/>
    </source>
</evidence>
<dbReference type="Pfam" id="PF14492">
    <property type="entry name" value="EFG_III"/>
    <property type="match status" value="1"/>
</dbReference>
<dbReference type="InterPro" id="IPR009000">
    <property type="entry name" value="Transl_B-barrel_sf"/>
</dbReference>
<dbReference type="NCBIfam" id="NF009379">
    <property type="entry name" value="PRK12740.1-3"/>
    <property type="match status" value="1"/>
</dbReference>
<dbReference type="SMART" id="SM00889">
    <property type="entry name" value="EFG_IV"/>
    <property type="match status" value="1"/>
</dbReference>
<evidence type="ECO:0000256" key="5">
    <source>
        <dbReference type="ARBA" id="ARBA00023134"/>
    </source>
</evidence>
<sequence>MSDGGIDIRSIRNIGIAAHIDAGKTTTSERILFYTGKIHKIGEVHEGAATMDFMEQERERGITISSAATTCYWKNHMINLIDTPGHVDFTMEVERSLRVLDGAVAVFCAVGGVEPQSETVWRQLDKYKVPRIAFVNKMDRVGANFFDVMSQIEERLGATPVPIQLPMGCEEAFAGIIDLVEMRAIEYTDELGTRMELEEIPQAYVDEAQKWRERLVESLAEVDDEIMEAYLDGKEVSREKIKEALRFGTINLKLVPLLCGSALKNKGIQLLLDAVIDYLPSPLDIPPIKGVNPLTGEEVVRHTDPEGPLTALAFKVLVDPYVGRVVYTRIYCGTLHTGMSVLNATTGRKERVGRILRIHANKREDIDSAFAGTIIAIPGLKGTRTGDTLCDEKEPIVLEGMNIPEPVISLAIEPASKADQVKLSKGLAALSEEDPTFRVAIDHETGQTIISGMGELHLEIIVDRLRREFGVDVRVGKPQVAYREAIKKPAKGEGKFIRQSGGRGQYGHVVLEVEPLPGHSGYEFEDKIVGGVIPKEFIPAVQKGVEEALTSGIVGGFPVIGVKVSLVDGSFHEVDSSEMAFKIAASMAFKEAMRKANPVLMEPIMEVEVVTPEEYLGDVMGDLSSRRGRIEGMTTRSGAKVVKAYVPLAEMFGYASALRNKTSGRATFTMKFSHYEEVPAEVAEKLLASAS</sequence>
<dbReference type="PANTHER" id="PTHR43261:SF1">
    <property type="entry name" value="RIBOSOME-RELEASING FACTOR 2, MITOCHONDRIAL"/>
    <property type="match status" value="1"/>
</dbReference>
<comment type="function">
    <text evidence="6">Catalyzes the GTP-dependent ribosomal translocation step during translation elongation. During this step, the ribosome changes from the pre-translocational (PRE) to the post-translocational (POST) state as the newly formed A-site-bound peptidyl-tRNA and P-site-bound deacylated tRNA move to the P and E sites, respectively. Catalyzes the coordinated movement of the two tRNA molecules, the mRNA and conformational changes in the ribosome.</text>
</comment>
<evidence type="ECO:0000256" key="2">
    <source>
        <dbReference type="ARBA" id="ARBA00022741"/>
    </source>
</evidence>
<dbReference type="CDD" id="cd01886">
    <property type="entry name" value="EF-G"/>
    <property type="match status" value="1"/>
</dbReference>
<comment type="similarity">
    <text evidence="1 6">Belongs to the TRAFAC class translation factor GTPase superfamily. Classic translation factor GTPase family. EF-G/EF-2 subfamily.</text>
</comment>
<dbReference type="NCBIfam" id="NF009891">
    <property type="entry name" value="PRK13351.1-1"/>
    <property type="match status" value="1"/>
</dbReference>
<feature type="binding site" evidence="6">
    <location>
        <begin position="136"/>
        <end position="139"/>
    </location>
    <ligand>
        <name>GTP</name>
        <dbReference type="ChEBI" id="CHEBI:37565"/>
    </ligand>
</feature>
<dbReference type="Gene3D" id="3.30.230.10">
    <property type="match status" value="1"/>
</dbReference>
<dbReference type="Pfam" id="PF22042">
    <property type="entry name" value="EF-G_D2"/>
    <property type="match status" value="1"/>
</dbReference>
<proteinExistence type="inferred from homology"/>
<keyword evidence="6" id="KW-0963">Cytoplasm</keyword>
<dbReference type="Gene3D" id="3.30.70.240">
    <property type="match status" value="1"/>
</dbReference>
<dbReference type="InterPro" id="IPR020568">
    <property type="entry name" value="Ribosomal_Su5_D2-typ_SF"/>
</dbReference>
<comment type="subcellular location">
    <subcellularLocation>
        <location evidence="6">Cytoplasm</location>
    </subcellularLocation>
</comment>
<feature type="binding site" evidence="6">
    <location>
        <begin position="82"/>
        <end position="86"/>
    </location>
    <ligand>
        <name>GTP</name>
        <dbReference type="ChEBI" id="CHEBI:37565"/>
    </ligand>
</feature>
<dbReference type="PROSITE" id="PS00301">
    <property type="entry name" value="G_TR_1"/>
    <property type="match status" value="1"/>
</dbReference>
<feature type="binding site" evidence="6">
    <location>
        <begin position="18"/>
        <end position="25"/>
    </location>
    <ligand>
        <name>GTP</name>
        <dbReference type="ChEBI" id="CHEBI:37565"/>
    </ligand>
</feature>
<evidence type="ECO:0000313" key="9">
    <source>
        <dbReference type="EMBL" id="SIN64618.1"/>
    </source>
</evidence>
<dbReference type="NCBIfam" id="NF009381">
    <property type="entry name" value="PRK12740.1-5"/>
    <property type="match status" value="1"/>
</dbReference>
<keyword evidence="4 6" id="KW-0648">Protein biosynthesis</keyword>
<dbReference type="GO" id="GO:0003746">
    <property type="term" value="F:translation elongation factor activity"/>
    <property type="evidence" value="ECO:0007669"/>
    <property type="project" value="UniProtKB-KW"/>
</dbReference>
<dbReference type="Gene3D" id="3.30.70.870">
    <property type="entry name" value="Elongation Factor G (Translational Gtpase), domain 3"/>
    <property type="match status" value="1"/>
</dbReference>
<comment type="caution">
    <text evidence="9">The sequence shown here is derived from an EMBL/GenBank/DDBJ whole genome shotgun (WGS) entry which is preliminary data.</text>
</comment>
<evidence type="ECO:0000313" key="10">
    <source>
        <dbReference type="Proteomes" id="UP000185093"/>
    </source>
</evidence>
<dbReference type="NCBIfam" id="TIGR00484">
    <property type="entry name" value="EF-G"/>
    <property type="match status" value="1"/>
</dbReference>
<dbReference type="CDD" id="cd03713">
    <property type="entry name" value="EFG_mtEFG_C"/>
    <property type="match status" value="1"/>
</dbReference>
<keyword evidence="5 6" id="KW-0342">GTP-binding</keyword>
<dbReference type="Proteomes" id="UP000185093">
    <property type="component" value="Unassembled WGS sequence"/>
</dbReference>
<keyword evidence="10" id="KW-1185">Reference proteome</keyword>
<evidence type="ECO:0000259" key="8">
    <source>
        <dbReference type="PROSITE" id="PS51722"/>
    </source>
</evidence>
<dbReference type="InterPro" id="IPR004540">
    <property type="entry name" value="Transl_elong_EFG/EF2"/>
</dbReference>
<organism evidence="9 10">
    <name type="scientific">Acetomicrobium flavidum</name>
    <dbReference type="NCBI Taxonomy" id="49896"/>
    <lineage>
        <taxon>Bacteria</taxon>
        <taxon>Thermotogati</taxon>
        <taxon>Synergistota</taxon>
        <taxon>Synergistia</taxon>
        <taxon>Synergistales</taxon>
        <taxon>Acetomicrobiaceae</taxon>
        <taxon>Acetomicrobium</taxon>
    </lineage>
</organism>